<dbReference type="STRING" id="312017.I7MN14"/>
<dbReference type="GeneID" id="7838438"/>
<evidence type="ECO:0000313" key="7">
    <source>
        <dbReference type="Proteomes" id="UP000009168"/>
    </source>
</evidence>
<evidence type="ECO:0000256" key="1">
    <source>
        <dbReference type="ARBA" id="ARBA00023002"/>
    </source>
</evidence>
<dbReference type="OrthoDB" id="416253at2759"/>
<dbReference type="SUPFAM" id="SSF51430">
    <property type="entry name" value="NAD(P)-linked oxidoreductase"/>
    <property type="match status" value="1"/>
</dbReference>
<dbReference type="PIRSF" id="PIRSF000097">
    <property type="entry name" value="AKR"/>
    <property type="match status" value="1"/>
</dbReference>
<dbReference type="PRINTS" id="PR00069">
    <property type="entry name" value="ALDKETRDTASE"/>
</dbReference>
<name>I7MN14_TETTS</name>
<reference evidence="7" key="1">
    <citation type="journal article" date="2006" name="PLoS Biol.">
        <title>Macronuclear genome sequence of the ciliate Tetrahymena thermophila, a model eukaryote.</title>
        <authorList>
            <person name="Eisen J.A."/>
            <person name="Coyne R.S."/>
            <person name="Wu M."/>
            <person name="Wu D."/>
            <person name="Thiagarajan M."/>
            <person name="Wortman J.R."/>
            <person name="Badger J.H."/>
            <person name="Ren Q."/>
            <person name="Amedeo P."/>
            <person name="Jones K.M."/>
            <person name="Tallon L.J."/>
            <person name="Delcher A.L."/>
            <person name="Salzberg S.L."/>
            <person name="Silva J.C."/>
            <person name="Haas B.J."/>
            <person name="Majoros W.H."/>
            <person name="Farzad M."/>
            <person name="Carlton J.M."/>
            <person name="Smith R.K. Jr."/>
            <person name="Garg J."/>
            <person name="Pearlman R.E."/>
            <person name="Karrer K.M."/>
            <person name="Sun L."/>
            <person name="Manning G."/>
            <person name="Elde N.C."/>
            <person name="Turkewitz A.P."/>
            <person name="Asai D.J."/>
            <person name="Wilkes D.E."/>
            <person name="Wang Y."/>
            <person name="Cai H."/>
            <person name="Collins K."/>
            <person name="Stewart B.A."/>
            <person name="Lee S.R."/>
            <person name="Wilamowska K."/>
            <person name="Weinberg Z."/>
            <person name="Ruzzo W.L."/>
            <person name="Wloga D."/>
            <person name="Gaertig J."/>
            <person name="Frankel J."/>
            <person name="Tsao C.-C."/>
            <person name="Gorovsky M.A."/>
            <person name="Keeling P.J."/>
            <person name="Waller R.F."/>
            <person name="Patron N.J."/>
            <person name="Cherry J.M."/>
            <person name="Stover N.A."/>
            <person name="Krieger C.J."/>
            <person name="del Toro C."/>
            <person name="Ryder H.F."/>
            <person name="Williamson S.C."/>
            <person name="Barbeau R.A."/>
            <person name="Hamilton E.P."/>
            <person name="Orias E."/>
        </authorList>
    </citation>
    <scope>NUCLEOTIDE SEQUENCE [LARGE SCALE GENOMIC DNA]</scope>
    <source>
        <strain evidence="7">SB210</strain>
    </source>
</reference>
<feature type="domain" description="NADP-dependent oxidoreductase" evidence="5">
    <location>
        <begin position="36"/>
        <end position="286"/>
    </location>
</feature>
<feature type="site" description="Lowers pKa of active site Tyr" evidence="4">
    <location>
        <position position="95"/>
    </location>
</feature>
<feature type="binding site" evidence="3">
    <location>
        <position position="126"/>
    </location>
    <ligand>
        <name>substrate</name>
    </ligand>
</feature>
<dbReference type="KEGG" id="tet:TTHERM_00497690"/>
<dbReference type="HOGENOM" id="CLU_023205_0_0_1"/>
<gene>
    <name evidence="6" type="ORF">TTHERM_00497690</name>
</gene>
<dbReference type="GO" id="GO:0016616">
    <property type="term" value="F:oxidoreductase activity, acting on the CH-OH group of donors, NAD or NADP as acceptor"/>
    <property type="evidence" value="ECO:0007669"/>
    <property type="project" value="UniProtKB-ARBA"/>
</dbReference>
<dbReference type="PROSITE" id="PS00062">
    <property type="entry name" value="ALDOKETO_REDUCTASE_2"/>
    <property type="match status" value="1"/>
</dbReference>
<dbReference type="AlphaFoldDB" id="I7MN14"/>
<dbReference type="InterPro" id="IPR036812">
    <property type="entry name" value="NAD(P)_OxRdtase_dom_sf"/>
</dbReference>
<dbReference type="PANTHER" id="PTHR43827">
    <property type="entry name" value="2,5-DIKETO-D-GLUCONIC ACID REDUCTASE"/>
    <property type="match status" value="1"/>
</dbReference>
<protein>
    <submittedName>
        <fullName evidence="6">Aldo/keto reductase family oxidoreductase</fullName>
    </submittedName>
</protein>
<organism evidence="6 7">
    <name type="scientific">Tetrahymena thermophila (strain SB210)</name>
    <dbReference type="NCBI Taxonomy" id="312017"/>
    <lineage>
        <taxon>Eukaryota</taxon>
        <taxon>Sar</taxon>
        <taxon>Alveolata</taxon>
        <taxon>Ciliophora</taxon>
        <taxon>Intramacronucleata</taxon>
        <taxon>Oligohymenophorea</taxon>
        <taxon>Hymenostomatida</taxon>
        <taxon>Tetrahymenina</taxon>
        <taxon>Tetrahymenidae</taxon>
        <taxon>Tetrahymena</taxon>
    </lineage>
</organism>
<dbReference type="EMBL" id="GG662212">
    <property type="protein sequence ID" value="EAS07715.1"/>
    <property type="molecule type" value="Genomic_DNA"/>
</dbReference>
<dbReference type="FunFam" id="3.20.20.100:FF:000002">
    <property type="entry name" value="2,5-diketo-D-gluconic acid reductase A"/>
    <property type="match status" value="1"/>
</dbReference>
<dbReference type="RefSeq" id="XP_001027957.1">
    <property type="nucleotide sequence ID" value="XM_001027957.1"/>
</dbReference>
<keyword evidence="1" id="KW-0560">Oxidoreductase</keyword>
<dbReference type="Gene3D" id="3.20.20.100">
    <property type="entry name" value="NADP-dependent oxidoreductase domain"/>
    <property type="match status" value="1"/>
</dbReference>
<evidence type="ECO:0000256" key="2">
    <source>
        <dbReference type="PIRSR" id="PIRSR000097-1"/>
    </source>
</evidence>
<proteinExistence type="predicted"/>
<accession>I7MN14</accession>
<dbReference type="PROSITE" id="PS00798">
    <property type="entry name" value="ALDOKETO_REDUCTASE_1"/>
    <property type="match status" value="1"/>
</dbReference>
<dbReference type="Proteomes" id="UP000009168">
    <property type="component" value="Unassembled WGS sequence"/>
</dbReference>
<sequence length="309" mass="35661">MGCSSSSETRCDETLQVNKTIQLSSGQQIPLFGLGTYESNNKDIMTNLIRTALDKGYRLIDTSKIYQNEKMIGSALKEIFSEGKYKRSDIFIVTKIIPLKQQNTEEAVRGCLQDLQLEYVDLLLLHWSFVPPGDNLQFNHKPVHTQWKELEDAYQKGLTKSIGVSNFKTQSLIDLLSYSKIKPVVNQIEVHVFNQQKRLVEFCQSIGIQIMAYSPMAKYDKIVNNETLKKIAQKHNVSVAQVLLQYLLQKKIIVIPKTEKPERLQENYKSLFLKLDENDNQQILKLDSNTRVVDCQHYQNFFKGVPYFD</sequence>
<dbReference type="InterPro" id="IPR023210">
    <property type="entry name" value="NADP_OxRdtase_dom"/>
</dbReference>
<dbReference type="OMA" id="MYRNEKP"/>
<dbReference type="InterPro" id="IPR018170">
    <property type="entry name" value="Aldo/ket_reductase_CS"/>
</dbReference>
<dbReference type="InParanoid" id="I7MN14"/>
<evidence type="ECO:0000313" key="6">
    <source>
        <dbReference type="EMBL" id="EAS07715.1"/>
    </source>
</evidence>
<dbReference type="eggNOG" id="KOG1577">
    <property type="taxonomic scope" value="Eukaryota"/>
</dbReference>
<keyword evidence="7" id="KW-1185">Reference proteome</keyword>
<dbReference type="InterPro" id="IPR020471">
    <property type="entry name" value="AKR"/>
</dbReference>
<feature type="active site" description="Proton donor" evidence="2">
    <location>
        <position position="66"/>
    </location>
</feature>
<evidence type="ECO:0000259" key="5">
    <source>
        <dbReference type="Pfam" id="PF00248"/>
    </source>
</evidence>
<evidence type="ECO:0000256" key="3">
    <source>
        <dbReference type="PIRSR" id="PIRSR000097-2"/>
    </source>
</evidence>
<dbReference type="PANTHER" id="PTHR43827:SF14">
    <property type="entry name" value="NADP-DEPENDENT OXIDOREDUCTASE DOMAIN-CONTAINING PROTEIN"/>
    <property type="match status" value="1"/>
</dbReference>
<dbReference type="Pfam" id="PF00248">
    <property type="entry name" value="Aldo_ket_red"/>
    <property type="match status" value="1"/>
</dbReference>
<evidence type="ECO:0000256" key="4">
    <source>
        <dbReference type="PIRSR" id="PIRSR000097-3"/>
    </source>
</evidence>
<dbReference type="CDD" id="cd19071">
    <property type="entry name" value="AKR_AKR1-5-like"/>
    <property type="match status" value="1"/>
</dbReference>